<reference evidence="3" key="2">
    <citation type="journal article" date="2016" name="Sci. Rep.">
        <title>Dictyocaulus viviparus genome, variome and transcriptome elucidate lungworm biology and support future intervention.</title>
        <authorList>
            <person name="McNulty S.N."/>
            <person name="Strube C."/>
            <person name="Rosa B.A."/>
            <person name="Martin J.C."/>
            <person name="Tyagi R."/>
            <person name="Choi Y.J."/>
            <person name="Wang Q."/>
            <person name="Hallsworth Pepin K."/>
            <person name="Zhang X."/>
            <person name="Ozersky P."/>
            <person name="Wilson R.K."/>
            <person name="Sternberg P.W."/>
            <person name="Gasser R.B."/>
            <person name="Mitreva M."/>
        </authorList>
    </citation>
    <scope>NUCLEOTIDE SEQUENCE [LARGE SCALE GENOMIC DNA]</scope>
    <source>
        <strain evidence="3">HannoverDv2000</strain>
    </source>
</reference>
<feature type="transmembrane region" description="Helical" evidence="1">
    <location>
        <begin position="6"/>
        <end position="29"/>
    </location>
</feature>
<name>A0A0D8XLW9_DICVI</name>
<dbReference type="EMBL" id="KN716396">
    <property type="protein sequence ID" value="KJH45643.1"/>
    <property type="molecule type" value="Genomic_DNA"/>
</dbReference>
<keyword evidence="1" id="KW-0472">Membrane</keyword>
<keyword evidence="1" id="KW-0812">Transmembrane</keyword>
<sequence length="34" mass="3874">MEGSLGFDLTLLVIFILMYRFIGLIALVLRARFA</sequence>
<gene>
    <name evidence="2" type="ORF">DICVIV_08321</name>
</gene>
<keyword evidence="1" id="KW-1133">Transmembrane helix</keyword>
<evidence type="ECO:0000313" key="2">
    <source>
        <dbReference type="EMBL" id="KJH45643.1"/>
    </source>
</evidence>
<accession>A0A0D8XLW9</accession>
<evidence type="ECO:0000313" key="3">
    <source>
        <dbReference type="Proteomes" id="UP000053766"/>
    </source>
</evidence>
<proteinExistence type="predicted"/>
<dbReference type="Proteomes" id="UP000053766">
    <property type="component" value="Unassembled WGS sequence"/>
</dbReference>
<keyword evidence="3" id="KW-1185">Reference proteome</keyword>
<protein>
    <submittedName>
        <fullName evidence="2">Uncharacterized protein</fullName>
    </submittedName>
</protein>
<organism evidence="2 3">
    <name type="scientific">Dictyocaulus viviparus</name>
    <name type="common">Bovine lungworm</name>
    <dbReference type="NCBI Taxonomy" id="29172"/>
    <lineage>
        <taxon>Eukaryota</taxon>
        <taxon>Metazoa</taxon>
        <taxon>Ecdysozoa</taxon>
        <taxon>Nematoda</taxon>
        <taxon>Chromadorea</taxon>
        <taxon>Rhabditida</taxon>
        <taxon>Rhabditina</taxon>
        <taxon>Rhabditomorpha</taxon>
        <taxon>Strongyloidea</taxon>
        <taxon>Metastrongylidae</taxon>
        <taxon>Dictyocaulus</taxon>
    </lineage>
</organism>
<reference evidence="2 3" key="1">
    <citation type="submission" date="2013-11" db="EMBL/GenBank/DDBJ databases">
        <title>Draft genome of the bovine lungworm Dictyocaulus viviparus.</title>
        <authorList>
            <person name="Mitreva M."/>
        </authorList>
    </citation>
    <scope>NUCLEOTIDE SEQUENCE [LARGE SCALE GENOMIC DNA]</scope>
    <source>
        <strain evidence="2 3">HannoverDv2000</strain>
    </source>
</reference>
<dbReference type="AlphaFoldDB" id="A0A0D8XLW9"/>
<evidence type="ECO:0000256" key="1">
    <source>
        <dbReference type="SAM" id="Phobius"/>
    </source>
</evidence>